<name>A0A433QTG3_9FUNG</name>
<organism evidence="1 2">
    <name type="scientific">Jimgerdemannia flammicorona</name>
    <dbReference type="NCBI Taxonomy" id="994334"/>
    <lineage>
        <taxon>Eukaryota</taxon>
        <taxon>Fungi</taxon>
        <taxon>Fungi incertae sedis</taxon>
        <taxon>Mucoromycota</taxon>
        <taxon>Mucoromycotina</taxon>
        <taxon>Endogonomycetes</taxon>
        <taxon>Endogonales</taxon>
        <taxon>Endogonaceae</taxon>
        <taxon>Jimgerdemannia</taxon>
    </lineage>
</organism>
<dbReference type="Proteomes" id="UP000274822">
    <property type="component" value="Unassembled WGS sequence"/>
</dbReference>
<gene>
    <name evidence="1" type="ORF">BC938DRAFT_473191</name>
</gene>
<keyword evidence="2" id="KW-1185">Reference proteome</keyword>
<sequence length="164" mass="17972">GKYDEAESLFQWGPVIKVKVWGPWAATAAFSGRIGLEIAGNVADGALANAKHLAAQMVWGNSAGGGLANEETPFSPRKTMSQMVGVELDHPDEAREPIWEYLEWAVERVQGPRFRTAVMCEAYVVKLSRAVLVLVVAKLVCLSGQPNLCKFEYITLTDTVFDPF</sequence>
<accession>A0A433QTG3</accession>
<feature type="non-terminal residue" evidence="1">
    <location>
        <position position="1"/>
    </location>
</feature>
<dbReference type="AlphaFoldDB" id="A0A433QTG3"/>
<evidence type="ECO:0000313" key="2">
    <source>
        <dbReference type="Proteomes" id="UP000274822"/>
    </source>
</evidence>
<evidence type="ECO:0000313" key="1">
    <source>
        <dbReference type="EMBL" id="RUS33080.1"/>
    </source>
</evidence>
<reference evidence="1 2" key="1">
    <citation type="journal article" date="2018" name="New Phytol.">
        <title>Phylogenomics of Endogonaceae and evolution of mycorrhizas within Mucoromycota.</title>
        <authorList>
            <person name="Chang Y."/>
            <person name="Desiro A."/>
            <person name="Na H."/>
            <person name="Sandor L."/>
            <person name="Lipzen A."/>
            <person name="Clum A."/>
            <person name="Barry K."/>
            <person name="Grigoriev I.V."/>
            <person name="Martin F.M."/>
            <person name="Stajich J.E."/>
            <person name="Smith M.E."/>
            <person name="Bonito G."/>
            <person name="Spatafora J.W."/>
        </authorList>
    </citation>
    <scope>NUCLEOTIDE SEQUENCE [LARGE SCALE GENOMIC DNA]</scope>
    <source>
        <strain evidence="1 2">AD002</strain>
    </source>
</reference>
<proteinExistence type="predicted"/>
<protein>
    <submittedName>
        <fullName evidence="1">Uncharacterized protein</fullName>
    </submittedName>
</protein>
<dbReference type="EMBL" id="RBNJ01001517">
    <property type="protein sequence ID" value="RUS33080.1"/>
    <property type="molecule type" value="Genomic_DNA"/>
</dbReference>
<comment type="caution">
    <text evidence="1">The sequence shown here is derived from an EMBL/GenBank/DDBJ whole genome shotgun (WGS) entry which is preliminary data.</text>
</comment>